<evidence type="ECO:0000256" key="1">
    <source>
        <dbReference type="SAM" id="MobiDB-lite"/>
    </source>
</evidence>
<dbReference type="AlphaFoldDB" id="A0A8J5QYK4"/>
<keyword evidence="4" id="KW-1185">Reference proteome</keyword>
<dbReference type="OrthoDB" id="10002367at2759"/>
<feature type="domain" description="Sm" evidence="2">
    <location>
        <begin position="46"/>
        <end position="124"/>
    </location>
</feature>
<dbReference type="Pfam" id="PF01423">
    <property type="entry name" value="LSM"/>
    <property type="match status" value="1"/>
</dbReference>
<reference evidence="3" key="2">
    <citation type="submission" date="2021-04" db="EMBL/GenBank/DDBJ databases">
        <title>Genome-wide patterns of bracovirus chromosomal integration into multiple host tissues during parasitism.</title>
        <authorList>
            <person name="Chebbi M.A.C."/>
        </authorList>
    </citation>
    <scope>NUCLEOTIDE SEQUENCE</scope>
    <source>
        <tissue evidence="3">Whole body</tissue>
    </source>
</reference>
<sequence length="166" mass="18674">MTLHRLYGLVGLEGHLVHTDACLPAASSHYEIYTRSARGVRGFIEAYVAAFDKHWNLALEDCYEEWTRKVKRKAPILGIPSVKSEEANENVPKMIVKTSNGKTETLKRHVPQMMLRGEQVVMITVRWESEGLGWAGNGESQGLVPNRVRRPTGPEDRSHGQTKPMP</sequence>
<feature type="region of interest" description="Disordered" evidence="1">
    <location>
        <begin position="136"/>
        <end position="166"/>
    </location>
</feature>
<protein>
    <recommendedName>
        <fullName evidence="2">Sm domain-containing protein</fullName>
    </recommendedName>
</protein>
<reference evidence="3" key="1">
    <citation type="submission" date="2020-03" db="EMBL/GenBank/DDBJ databases">
        <authorList>
            <person name="Chebbi M.A."/>
            <person name="Drezen J.M."/>
        </authorList>
    </citation>
    <scope>NUCLEOTIDE SEQUENCE</scope>
    <source>
        <tissue evidence="3">Whole body</tissue>
    </source>
</reference>
<evidence type="ECO:0000313" key="4">
    <source>
        <dbReference type="Proteomes" id="UP000729913"/>
    </source>
</evidence>
<dbReference type="Proteomes" id="UP000729913">
    <property type="component" value="Unassembled WGS sequence"/>
</dbReference>
<evidence type="ECO:0000259" key="2">
    <source>
        <dbReference type="Pfam" id="PF01423"/>
    </source>
</evidence>
<dbReference type="EMBL" id="JAAOIC020000067">
    <property type="protein sequence ID" value="KAG8034596.1"/>
    <property type="molecule type" value="Genomic_DNA"/>
</dbReference>
<evidence type="ECO:0000313" key="3">
    <source>
        <dbReference type="EMBL" id="KAG8034596.1"/>
    </source>
</evidence>
<name>A0A8J5QYK4_9HYME</name>
<dbReference type="InterPro" id="IPR039267">
    <property type="entry name" value="Lsm11"/>
</dbReference>
<comment type="caution">
    <text evidence="3">The sequence shown here is derived from an EMBL/GenBank/DDBJ whole genome shotgun (WGS) entry which is preliminary data.</text>
</comment>
<dbReference type="GO" id="GO:0006398">
    <property type="term" value="P:mRNA 3'-end processing by stem-loop binding and cleavage"/>
    <property type="evidence" value="ECO:0007669"/>
    <property type="project" value="TreeGrafter"/>
</dbReference>
<organism evidence="3 4">
    <name type="scientific">Cotesia typhae</name>
    <dbReference type="NCBI Taxonomy" id="2053667"/>
    <lineage>
        <taxon>Eukaryota</taxon>
        <taxon>Metazoa</taxon>
        <taxon>Ecdysozoa</taxon>
        <taxon>Arthropoda</taxon>
        <taxon>Hexapoda</taxon>
        <taxon>Insecta</taxon>
        <taxon>Pterygota</taxon>
        <taxon>Neoptera</taxon>
        <taxon>Endopterygota</taxon>
        <taxon>Hymenoptera</taxon>
        <taxon>Apocrita</taxon>
        <taxon>Ichneumonoidea</taxon>
        <taxon>Braconidae</taxon>
        <taxon>Microgastrinae</taxon>
        <taxon>Cotesia</taxon>
    </lineage>
</organism>
<dbReference type="GO" id="GO:0071209">
    <property type="term" value="F:U7 snRNA binding"/>
    <property type="evidence" value="ECO:0007669"/>
    <property type="project" value="InterPro"/>
</dbReference>
<dbReference type="PANTHER" id="PTHR21415:SF1">
    <property type="entry name" value="U7 SNRNA-ASSOCIATED SM-LIKE PROTEIN LSM11"/>
    <property type="match status" value="1"/>
</dbReference>
<dbReference type="GO" id="GO:0005683">
    <property type="term" value="C:U7 snRNP"/>
    <property type="evidence" value="ECO:0007669"/>
    <property type="project" value="TreeGrafter"/>
</dbReference>
<dbReference type="InterPro" id="IPR001163">
    <property type="entry name" value="Sm_dom_euk/arc"/>
</dbReference>
<accession>A0A8J5QYK4</accession>
<dbReference type="PANTHER" id="PTHR21415">
    <property type="entry name" value="U7 SNRNA-ASSOCIATED SM-LIKE PROTEIN LSM11"/>
    <property type="match status" value="1"/>
</dbReference>
<proteinExistence type="predicted"/>
<gene>
    <name evidence="3" type="ORF">G9C98_007672</name>
</gene>